<protein>
    <submittedName>
        <fullName evidence="1">Uncharacterized protein</fullName>
    </submittedName>
</protein>
<comment type="caution">
    <text evidence="1">The sequence shown here is derived from an EMBL/GenBank/DDBJ whole genome shotgun (WGS) entry which is preliminary data.</text>
</comment>
<evidence type="ECO:0000313" key="1">
    <source>
        <dbReference type="EMBL" id="KAF4115321.1"/>
    </source>
</evidence>
<gene>
    <name evidence="1" type="ORF">G5714_002810</name>
</gene>
<reference evidence="1 2" key="1">
    <citation type="submission" date="2020-04" db="EMBL/GenBank/DDBJ databases">
        <title>Chromosome-level genome assembly of a cyprinid fish Onychostoma macrolepis by integration of Nanopore Sequencing, Bionano and Hi-C technology.</title>
        <authorList>
            <person name="Wang D."/>
        </authorList>
    </citation>
    <scope>NUCLEOTIDE SEQUENCE [LARGE SCALE GENOMIC DNA]</scope>
    <source>
        <strain evidence="1">SWU-2019</strain>
        <tissue evidence="1">Muscle</tissue>
    </source>
</reference>
<keyword evidence="2" id="KW-1185">Reference proteome</keyword>
<accession>A0A7J6D817</accession>
<name>A0A7J6D817_9TELE</name>
<evidence type="ECO:0000313" key="2">
    <source>
        <dbReference type="Proteomes" id="UP000579812"/>
    </source>
</evidence>
<organism evidence="1 2">
    <name type="scientific">Onychostoma macrolepis</name>
    <dbReference type="NCBI Taxonomy" id="369639"/>
    <lineage>
        <taxon>Eukaryota</taxon>
        <taxon>Metazoa</taxon>
        <taxon>Chordata</taxon>
        <taxon>Craniata</taxon>
        <taxon>Vertebrata</taxon>
        <taxon>Euteleostomi</taxon>
        <taxon>Actinopterygii</taxon>
        <taxon>Neopterygii</taxon>
        <taxon>Teleostei</taxon>
        <taxon>Ostariophysi</taxon>
        <taxon>Cypriniformes</taxon>
        <taxon>Cyprinidae</taxon>
        <taxon>Acrossocheilinae</taxon>
        <taxon>Onychostoma</taxon>
    </lineage>
</organism>
<dbReference type="EMBL" id="JAAMOB010000003">
    <property type="protein sequence ID" value="KAF4115321.1"/>
    <property type="molecule type" value="Genomic_DNA"/>
</dbReference>
<sequence length="98" mass="11079">MTEESLLESQLPSISWPLEVASQLLVEEPQYSDSATKIFTGYRTKVLQKLQEIVENQQDILAMQRPLLAAVAVTEEDGEFLENGPCQTVDELQILDRE</sequence>
<proteinExistence type="predicted"/>
<dbReference type="Proteomes" id="UP000579812">
    <property type="component" value="Unassembled WGS sequence"/>
</dbReference>
<dbReference type="AlphaFoldDB" id="A0A7J6D817"/>